<gene>
    <name evidence="2" type="primary">metXA</name>
    <name evidence="5" type="ORF">HF519_14585</name>
</gene>
<dbReference type="Pfam" id="PF00561">
    <property type="entry name" value="Abhydrolase_1"/>
    <property type="match status" value="1"/>
</dbReference>
<feature type="active site" description="Nucleophile" evidence="2 3">
    <location>
        <position position="161"/>
    </location>
</feature>
<dbReference type="GO" id="GO:0004414">
    <property type="term" value="F:homoserine O-acetyltransferase activity"/>
    <property type="evidence" value="ECO:0007669"/>
    <property type="project" value="UniProtKB-UniRule"/>
</dbReference>
<dbReference type="AlphaFoldDB" id="A0A848DJS0"/>
<protein>
    <recommendedName>
        <fullName evidence="2">Homoserine O-acetyltransferase</fullName>
        <shortName evidence="2">HAT</shortName>
        <ecNumber evidence="2">2.3.1.31</ecNumber>
    </recommendedName>
    <alternativeName>
        <fullName evidence="2">Homoserine transacetylase</fullName>
        <shortName evidence="2">HTA</shortName>
    </alternativeName>
</protein>
<sequence length="372" mass="39001">MTAVLPVSGAWRDGDPAGERHFLELPAALPLELGGTLPSVRLAYETWGTLSPARDNAVLVLHALSGDSHVIGAAGPGHPTPGWWSGVVGPGLAIDTDRFFVVCANVIGGCQGSTGPSSLAPDGRAWGSRWPLTTIRDQVAAEVPLADALGIDAWAAVVGGSMGGMRALEWAVAHPSRVRRVVVLAAAAEASADQVGLCRIQVDAVRADPHWRGGDYYEHERGPDTGLGIARRIAHLSYRTADEVDVRFGRSAQDGRDPLRGGLFAVESYLEHAAGGLLARFDAGSYVALNLAMNSHEIGRGRGGTAAALARVTATPTIVGVDTDRLYPLRQQAELADAFGVPLEVIASERGHDGFLVETEQVSAVLTRALQA</sequence>
<keyword evidence="2" id="KW-0486">Methionine biosynthesis</keyword>
<comment type="caution">
    <text evidence="5">The sequence shown here is derived from an EMBL/GenBank/DDBJ whole genome shotgun (WGS) entry which is preliminary data.</text>
</comment>
<comment type="subcellular location">
    <subcellularLocation>
        <location evidence="2">Cytoplasm</location>
    </subcellularLocation>
</comment>
<dbReference type="Proteomes" id="UP000586918">
    <property type="component" value="Unassembled WGS sequence"/>
</dbReference>
<evidence type="ECO:0000256" key="2">
    <source>
        <dbReference type="HAMAP-Rule" id="MF_00296"/>
    </source>
</evidence>
<dbReference type="Gene3D" id="3.40.50.1820">
    <property type="entry name" value="alpha/beta hydrolase"/>
    <property type="match status" value="1"/>
</dbReference>
<feature type="active site" evidence="2 3">
    <location>
        <position position="352"/>
    </location>
</feature>
<feature type="binding site" evidence="2">
    <location>
        <position position="353"/>
    </location>
    <ligand>
        <name>substrate</name>
    </ligand>
</feature>
<dbReference type="PANTHER" id="PTHR32268">
    <property type="entry name" value="HOMOSERINE O-ACETYLTRANSFERASE"/>
    <property type="match status" value="1"/>
</dbReference>
<dbReference type="UniPathway" id="UPA00051">
    <property type="reaction ID" value="UER00074"/>
</dbReference>
<name>A0A848DJS0_9PSEU</name>
<feature type="domain" description="AB hydrolase-1" evidence="4">
    <location>
        <begin position="56"/>
        <end position="358"/>
    </location>
</feature>
<dbReference type="InterPro" id="IPR000073">
    <property type="entry name" value="AB_hydrolase_1"/>
</dbReference>
<evidence type="ECO:0000259" key="4">
    <source>
        <dbReference type="Pfam" id="PF00561"/>
    </source>
</evidence>
<keyword evidence="1 2" id="KW-0808">Transferase</keyword>
<feature type="binding site" evidence="2">
    <location>
        <position position="231"/>
    </location>
    <ligand>
        <name>substrate</name>
    </ligand>
</feature>
<dbReference type="SUPFAM" id="SSF53474">
    <property type="entry name" value="alpha/beta-Hydrolases"/>
    <property type="match status" value="1"/>
</dbReference>
<dbReference type="InterPro" id="IPR029058">
    <property type="entry name" value="AB_hydrolase_fold"/>
</dbReference>
<dbReference type="EC" id="2.3.1.31" evidence="2"/>
<dbReference type="InterPro" id="IPR008220">
    <property type="entry name" value="HAT_MetX-like"/>
</dbReference>
<dbReference type="GO" id="GO:0005737">
    <property type="term" value="C:cytoplasm"/>
    <property type="evidence" value="ECO:0007669"/>
    <property type="project" value="UniProtKB-SubCell"/>
</dbReference>
<evidence type="ECO:0000256" key="3">
    <source>
        <dbReference type="PIRSR" id="PIRSR000443-1"/>
    </source>
</evidence>
<comment type="similarity">
    <text evidence="2">Belongs to the AB hydrolase superfamily. MetX family.</text>
</comment>
<proteinExistence type="inferred from homology"/>
<dbReference type="RefSeq" id="WP_169413485.1">
    <property type="nucleotide sequence ID" value="NZ_JAAXKZ010000048.1"/>
</dbReference>
<evidence type="ECO:0000256" key="1">
    <source>
        <dbReference type="ARBA" id="ARBA00022679"/>
    </source>
</evidence>
<dbReference type="GO" id="GO:0009092">
    <property type="term" value="P:homoserine metabolic process"/>
    <property type="evidence" value="ECO:0007669"/>
    <property type="project" value="TreeGrafter"/>
</dbReference>
<dbReference type="NCBIfam" id="TIGR01392">
    <property type="entry name" value="homoserO_Ac_trn"/>
    <property type="match status" value="1"/>
</dbReference>
<keyword evidence="2" id="KW-0028">Amino-acid biosynthesis</keyword>
<dbReference type="GO" id="GO:0009086">
    <property type="term" value="P:methionine biosynthetic process"/>
    <property type="evidence" value="ECO:0007669"/>
    <property type="project" value="UniProtKB-UniRule"/>
</dbReference>
<dbReference type="NCBIfam" id="NF001209">
    <property type="entry name" value="PRK00175.1"/>
    <property type="match status" value="1"/>
</dbReference>
<dbReference type="Gene3D" id="1.10.1740.110">
    <property type="match status" value="1"/>
</dbReference>
<comment type="subunit">
    <text evidence="2">Homodimer.</text>
</comment>
<accession>A0A848DJS0</accession>
<feature type="active site" evidence="2 3">
    <location>
        <position position="324"/>
    </location>
</feature>
<evidence type="ECO:0000313" key="5">
    <source>
        <dbReference type="EMBL" id="NMH92776.1"/>
    </source>
</evidence>
<keyword evidence="2" id="KW-0963">Cytoplasm</keyword>
<comment type="pathway">
    <text evidence="2">Amino-acid biosynthesis; L-methionine biosynthesis via de novo pathway; O-acetyl-L-homoserine from L-homoserine: step 1/1.</text>
</comment>
<dbReference type="EMBL" id="JAAXKZ010000048">
    <property type="protein sequence ID" value="NMH92776.1"/>
    <property type="molecule type" value="Genomic_DNA"/>
</dbReference>
<comment type="function">
    <text evidence="2">Transfers an acetyl group from acetyl-CoA to L-homoserine, forming acetyl-L-homoserine.</text>
</comment>
<dbReference type="PIRSF" id="PIRSF000443">
    <property type="entry name" value="Homoser_Ac_trans"/>
    <property type="match status" value="1"/>
</dbReference>
<evidence type="ECO:0000313" key="6">
    <source>
        <dbReference type="Proteomes" id="UP000586918"/>
    </source>
</evidence>
<reference evidence="5 6" key="1">
    <citation type="submission" date="2020-04" db="EMBL/GenBank/DDBJ databases">
        <authorList>
            <person name="Klaysubun C."/>
            <person name="Duangmal K."/>
            <person name="Lipun K."/>
        </authorList>
    </citation>
    <scope>NUCLEOTIDE SEQUENCE [LARGE SCALE GENOMIC DNA]</scope>
    <source>
        <strain evidence="5 6">DSM 45300</strain>
    </source>
</reference>
<comment type="caution">
    <text evidence="2">Lacks conserved residue(s) required for the propagation of feature annotation.</text>
</comment>
<dbReference type="HAMAP" id="MF_00296">
    <property type="entry name" value="MetX_acyltransf"/>
    <property type="match status" value="1"/>
</dbReference>
<comment type="catalytic activity">
    <reaction evidence="2">
        <text>L-homoserine + acetyl-CoA = O-acetyl-L-homoserine + CoA</text>
        <dbReference type="Rhea" id="RHEA:13701"/>
        <dbReference type="ChEBI" id="CHEBI:57287"/>
        <dbReference type="ChEBI" id="CHEBI:57288"/>
        <dbReference type="ChEBI" id="CHEBI:57476"/>
        <dbReference type="ChEBI" id="CHEBI:57716"/>
        <dbReference type="EC" id="2.3.1.31"/>
    </reaction>
</comment>
<keyword evidence="6" id="KW-1185">Reference proteome</keyword>
<dbReference type="PANTHER" id="PTHR32268:SF11">
    <property type="entry name" value="HOMOSERINE O-ACETYLTRANSFERASE"/>
    <property type="match status" value="1"/>
</dbReference>
<organism evidence="5 6">
    <name type="scientific">Pseudonocardia bannensis</name>
    <dbReference type="NCBI Taxonomy" id="630973"/>
    <lineage>
        <taxon>Bacteria</taxon>
        <taxon>Bacillati</taxon>
        <taxon>Actinomycetota</taxon>
        <taxon>Actinomycetes</taxon>
        <taxon>Pseudonocardiales</taxon>
        <taxon>Pseudonocardiaceae</taxon>
        <taxon>Pseudonocardia</taxon>
    </lineage>
</organism>
<keyword evidence="2 5" id="KW-0012">Acyltransferase</keyword>